<dbReference type="Proteomes" id="UP000199229">
    <property type="component" value="Unassembled WGS sequence"/>
</dbReference>
<evidence type="ECO:0000313" key="1">
    <source>
        <dbReference type="EMBL" id="SFG58171.1"/>
    </source>
</evidence>
<evidence type="ECO:0000313" key="2">
    <source>
        <dbReference type="Proteomes" id="UP000199229"/>
    </source>
</evidence>
<name>A0A1I2T7A9_9HYPH</name>
<keyword evidence="2" id="KW-1185">Reference proteome</keyword>
<accession>A0A1I2T7A9</accession>
<sequence>MLAADILFDVDPDNWTKTTARLAMPFLLRCAIDGRTVTYSELDETLHEAHGRARMPVLPIYGRPAGRIGDVCAALERELGERIPPLNAILVNKSGVPGRGADYYLRRAAGRSKGGSGVAGRRSLALATIDAVHAFEGWRRVAGSLGLHVPPSIMRHDEPLAVPSGTGRMPGGAESAAHRALKERVRSMPSFFADYGRFPKGRSEAQLPSGDRVDVLFKSRSGFHLAVEVKTADAPDHEHAKGVFQAVKYRATLRALLLVRGRLPQAEAVLVLGRRPSGNVKAIAIRLGVRIFVVA</sequence>
<dbReference type="AlphaFoldDB" id="A0A1I2T7A9"/>
<gene>
    <name evidence="1" type="ORF">SAMN05192565_10622</name>
</gene>
<dbReference type="EMBL" id="FOPM01000006">
    <property type="protein sequence ID" value="SFG58171.1"/>
    <property type="molecule type" value="Genomic_DNA"/>
</dbReference>
<organism evidence="1 2">
    <name type="scientific">Methylobacterium gossipiicola</name>
    <dbReference type="NCBI Taxonomy" id="582675"/>
    <lineage>
        <taxon>Bacteria</taxon>
        <taxon>Pseudomonadati</taxon>
        <taxon>Pseudomonadota</taxon>
        <taxon>Alphaproteobacteria</taxon>
        <taxon>Hyphomicrobiales</taxon>
        <taxon>Methylobacteriaceae</taxon>
        <taxon>Methylobacterium</taxon>
    </lineage>
</organism>
<proteinExistence type="predicted"/>
<protein>
    <submittedName>
        <fullName evidence="1">Uncharacterized protein</fullName>
    </submittedName>
</protein>
<reference evidence="2" key="1">
    <citation type="submission" date="2016-10" db="EMBL/GenBank/DDBJ databases">
        <authorList>
            <person name="Varghese N."/>
            <person name="Submissions S."/>
        </authorList>
    </citation>
    <scope>NUCLEOTIDE SEQUENCE [LARGE SCALE GENOMIC DNA]</scope>
    <source>
        <strain evidence="2">Gh-105</strain>
    </source>
</reference>